<dbReference type="PANTHER" id="PTHR38445:SF10">
    <property type="entry name" value="GNTR-FAMILY TRANSCRIPTIONAL REGULATOR"/>
    <property type="match status" value="1"/>
</dbReference>
<dbReference type="InterPro" id="IPR000524">
    <property type="entry name" value="Tscrpt_reg_HTH_GntR"/>
</dbReference>
<dbReference type="PANTHER" id="PTHR38445">
    <property type="entry name" value="HTH-TYPE TRANSCRIPTIONAL REPRESSOR YTRA"/>
    <property type="match status" value="1"/>
</dbReference>
<evidence type="ECO:0000256" key="3">
    <source>
        <dbReference type="ARBA" id="ARBA00023163"/>
    </source>
</evidence>
<dbReference type="Proteomes" id="UP000829708">
    <property type="component" value="Chromosome"/>
</dbReference>
<evidence type="ECO:0000313" key="6">
    <source>
        <dbReference type="Proteomes" id="UP000829708"/>
    </source>
</evidence>
<dbReference type="Pfam" id="PF00392">
    <property type="entry name" value="GntR"/>
    <property type="match status" value="1"/>
</dbReference>
<keyword evidence="6" id="KW-1185">Reference proteome</keyword>
<dbReference type="EMBL" id="CP094929">
    <property type="protein sequence ID" value="UOM49654.1"/>
    <property type="molecule type" value="Genomic_DNA"/>
</dbReference>
<name>A0ABY4D5S5_9SPIR</name>
<evidence type="ECO:0000313" key="5">
    <source>
        <dbReference type="EMBL" id="UOM49654.1"/>
    </source>
</evidence>
<protein>
    <submittedName>
        <fullName evidence="5">GntR family transcriptional regulator</fullName>
    </submittedName>
</protein>
<dbReference type="Gene3D" id="1.10.10.10">
    <property type="entry name" value="Winged helix-like DNA-binding domain superfamily/Winged helix DNA-binding domain"/>
    <property type="match status" value="1"/>
</dbReference>
<proteinExistence type="predicted"/>
<dbReference type="CDD" id="cd07377">
    <property type="entry name" value="WHTH_GntR"/>
    <property type="match status" value="1"/>
</dbReference>
<keyword evidence="3" id="KW-0804">Transcription</keyword>
<feature type="domain" description="HTH gntR-type" evidence="4">
    <location>
        <begin position="7"/>
        <end position="75"/>
    </location>
</feature>
<dbReference type="SMART" id="SM00345">
    <property type="entry name" value="HTH_GNTR"/>
    <property type="match status" value="1"/>
</dbReference>
<keyword evidence="1" id="KW-0805">Transcription regulation</keyword>
<dbReference type="InterPro" id="IPR036390">
    <property type="entry name" value="WH_DNA-bd_sf"/>
</dbReference>
<evidence type="ECO:0000256" key="2">
    <source>
        <dbReference type="ARBA" id="ARBA00023125"/>
    </source>
</evidence>
<organism evidence="5 6">
    <name type="scientific">Sphaerochaeta associata</name>
    <dbReference type="NCBI Taxonomy" id="1129264"/>
    <lineage>
        <taxon>Bacteria</taxon>
        <taxon>Pseudomonadati</taxon>
        <taxon>Spirochaetota</taxon>
        <taxon>Spirochaetia</taxon>
        <taxon>Spirochaetales</taxon>
        <taxon>Sphaerochaetaceae</taxon>
        <taxon>Sphaerochaeta</taxon>
    </lineage>
</organism>
<reference evidence="6" key="1">
    <citation type="journal article" date="2024" name="J Bioinform Genom">
        <title>Complete genome sequence of the type strain bacterium Sphaerochaeta associata GLS2t (VKM B-2742)t.</title>
        <authorList>
            <person name="Troshina O.Y."/>
            <person name="Tepeeva A.N."/>
            <person name="Arzamasceva V.O."/>
            <person name="Whitman W.B."/>
            <person name="Varghese N."/>
            <person name="Shapiro N."/>
            <person name="Woyke T."/>
            <person name="Kripides N.C."/>
            <person name="Vasilenko O.V."/>
        </authorList>
    </citation>
    <scope>NUCLEOTIDE SEQUENCE [LARGE SCALE GENOMIC DNA]</scope>
    <source>
        <strain evidence="6">GLS2T</strain>
    </source>
</reference>
<evidence type="ECO:0000256" key="1">
    <source>
        <dbReference type="ARBA" id="ARBA00023015"/>
    </source>
</evidence>
<dbReference type="Gene3D" id="1.10.287.100">
    <property type="match status" value="1"/>
</dbReference>
<dbReference type="SUPFAM" id="SSF46785">
    <property type="entry name" value="Winged helix' DNA-binding domain"/>
    <property type="match status" value="1"/>
</dbReference>
<dbReference type="InterPro" id="IPR036388">
    <property type="entry name" value="WH-like_DNA-bd_sf"/>
</dbReference>
<dbReference type="PROSITE" id="PS50949">
    <property type="entry name" value="HTH_GNTR"/>
    <property type="match status" value="1"/>
</dbReference>
<accession>A0ABY4D5S5</accession>
<dbReference type="RefSeq" id="WP_244771048.1">
    <property type="nucleotide sequence ID" value="NZ_CP094929.1"/>
</dbReference>
<sequence length="128" mass="15127">MQFNTLSPIYLQIAEYIHDLILNRVWEDGQRIPSVRDMAMELEVNPNTVIRTYAMLQEEGTLENQRGIGYFTAKDARALVLKQRRERFIKRELPQLFSTMETLGITLEDLQHYAHNEEIHHEVQAKEE</sequence>
<evidence type="ECO:0000259" key="4">
    <source>
        <dbReference type="PROSITE" id="PS50949"/>
    </source>
</evidence>
<keyword evidence="2" id="KW-0238">DNA-binding</keyword>
<gene>
    <name evidence="5" type="ORF">MUG09_08810</name>
</gene>